<dbReference type="GO" id="GO:0005737">
    <property type="term" value="C:cytoplasm"/>
    <property type="evidence" value="ECO:0007669"/>
    <property type="project" value="TreeGrafter"/>
</dbReference>
<dbReference type="GO" id="GO:0006798">
    <property type="term" value="P:polyphosphate catabolic process"/>
    <property type="evidence" value="ECO:0007669"/>
    <property type="project" value="TreeGrafter"/>
</dbReference>
<evidence type="ECO:0000313" key="4">
    <source>
        <dbReference type="Proteomes" id="UP001209540"/>
    </source>
</evidence>
<keyword evidence="4" id="KW-1185">Reference proteome</keyword>
<dbReference type="InterPro" id="IPR050126">
    <property type="entry name" value="Ap4A_hydrolase"/>
</dbReference>
<evidence type="ECO:0000313" key="3">
    <source>
        <dbReference type="EMBL" id="KAI9252411.1"/>
    </source>
</evidence>
<reference evidence="3" key="1">
    <citation type="journal article" date="2022" name="IScience">
        <title>Evolution of zygomycete secretomes and the origins of terrestrial fungal ecologies.</title>
        <authorList>
            <person name="Chang Y."/>
            <person name="Wang Y."/>
            <person name="Mondo S."/>
            <person name="Ahrendt S."/>
            <person name="Andreopoulos W."/>
            <person name="Barry K."/>
            <person name="Beard J."/>
            <person name="Benny G.L."/>
            <person name="Blankenship S."/>
            <person name="Bonito G."/>
            <person name="Cuomo C."/>
            <person name="Desiro A."/>
            <person name="Gervers K.A."/>
            <person name="Hundley H."/>
            <person name="Kuo A."/>
            <person name="LaButti K."/>
            <person name="Lang B.F."/>
            <person name="Lipzen A."/>
            <person name="O'Donnell K."/>
            <person name="Pangilinan J."/>
            <person name="Reynolds N."/>
            <person name="Sandor L."/>
            <person name="Smith M.E."/>
            <person name="Tsang A."/>
            <person name="Grigoriev I.V."/>
            <person name="Stajich J.E."/>
            <person name="Spatafora J.W."/>
        </authorList>
    </citation>
    <scope>NUCLEOTIDE SEQUENCE</scope>
    <source>
        <strain evidence="3">RSA 2281</strain>
    </source>
</reference>
<name>A0AAD5JT79_9FUNG</name>
<protein>
    <submittedName>
        <fullName evidence="3">Metallo-dependent phosphatase-like protein</fullName>
    </submittedName>
</protein>
<dbReference type="EMBL" id="JAIXMP010000028">
    <property type="protein sequence ID" value="KAI9252411.1"/>
    <property type="molecule type" value="Genomic_DNA"/>
</dbReference>
<keyword evidence="1" id="KW-0812">Transmembrane</keyword>
<evidence type="ECO:0000259" key="2">
    <source>
        <dbReference type="Pfam" id="PF00149"/>
    </source>
</evidence>
<gene>
    <name evidence="3" type="ORF">BDA99DRAFT_563430</name>
</gene>
<dbReference type="GO" id="GO:0000298">
    <property type="term" value="F:endopolyphosphatase activity"/>
    <property type="evidence" value="ECO:0007669"/>
    <property type="project" value="TreeGrafter"/>
</dbReference>
<keyword evidence="1" id="KW-0472">Membrane</keyword>
<dbReference type="InterPro" id="IPR004843">
    <property type="entry name" value="Calcineurin-like_PHP"/>
</dbReference>
<proteinExistence type="predicted"/>
<keyword evidence="1" id="KW-1133">Transmembrane helix</keyword>
<dbReference type="InterPro" id="IPR029052">
    <property type="entry name" value="Metallo-depent_PP-like"/>
</dbReference>
<dbReference type="PANTHER" id="PTHR42850">
    <property type="entry name" value="METALLOPHOSPHOESTERASE"/>
    <property type="match status" value="1"/>
</dbReference>
<dbReference type="Proteomes" id="UP001209540">
    <property type="component" value="Unassembled WGS sequence"/>
</dbReference>
<dbReference type="SUPFAM" id="SSF56300">
    <property type="entry name" value="Metallo-dependent phosphatases"/>
    <property type="match status" value="1"/>
</dbReference>
<comment type="caution">
    <text evidence="3">The sequence shown here is derived from an EMBL/GenBank/DDBJ whole genome shotgun (WGS) entry which is preliminary data.</text>
</comment>
<dbReference type="PANTHER" id="PTHR42850:SF4">
    <property type="entry name" value="ZINC-DEPENDENT ENDOPOLYPHOSPHATASE"/>
    <property type="match status" value="1"/>
</dbReference>
<dbReference type="Pfam" id="PF00149">
    <property type="entry name" value="Metallophos"/>
    <property type="match status" value="1"/>
</dbReference>
<evidence type="ECO:0000256" key="1">
    <source>
        <dbReference type="SAM" id="Phobius"/>
    </source>
</evidence>
<organism evidence="3 4">
    <name type="scientific">Phascolomyces articulosus</name>
    <dbReference type="NCBI Taxonomy" id="60185"/>
    <lineage>
        <taxon>Eukaryota</taxon>
        <taxon>Fungi</taxon>
        <taxon>Fungi incertae sedis</taxon>
        <taxon>Mucoromycota</taxon>
        <taxon>Mucoromycotina</taxon>
        <taxon>Mucoromycetes</taxon>
        <taxon>Mucorales</taxon>
        <taxon>Lichtheimiaceae</taxon>
        <taxon>Phascolomyces</taxon>
    </lineage>
</organism>
<dbReference type="Gene3D" id="3.60.21.10">
    <property type="match status" value="1"/>
</dbReference>
<dbReference type="GO" id="GO:0016791">
    <property type="term" value="F:phosphatase activity"/>
    <property type="evidence" value="ECO:0007669"/>
    <property type="project" value="TreeGrafter"/>
</dbReference>
<dbReference type="AlphaFoldDB" id="A0AAD5JT79"/>
<dbReference type="CDD" id="cd00144">
    <property type="entry name" value="MPP_PPP_family"/>
    <property type="match status" value="1"/>
</dbReference>
<sequence length="360" mass="40218">MAEQEKIIEKSTAESAATSAAAATKRKWLWRGIALGITAIIIAVIVAVVVVVVKRNQREANVDASINPTDRGQSSEDQSTISRIGDLHALSKYANLTLMETMQDDDLYGNPNQKLYVIGDIHGSLNEFNQLVSRLQYNHDAGDRIILAGDLIMRGPDSVGVIRRAKELKALCVRGNHDDKVVRMKTYMRTFNNIIPAKGIIPEGAPVIDPLEFDNYHMEVAQNMTDADYEYLANCPMILAIPVLQALFVHGGVNPYRKLEDQQPFTVMNVRTIEEDLGATKEKTGEEWSDIWNLSQENNNSTFPPEYRKIYYGHAAGNGLQLKNYTFGVDTGCVYGRQLTALEVKSGQLTQVKCQEYYKN</sequence>
<accession>A0AAD5JT79</accession>
<reference evidence="3" key="2">
    <citation type="submission" date="2023-02" db="EMBL/GenBank/DDBJ databases">
        <authorList>
            <consortium name="DOE Joint Genome Institute"/>
            <person name="Mondo S.J."/>
            <person name="Chang Y."/>
            <person name="Wang Y."/>
            <person name="Ahrendt S."/>
            <person name="Andreopoulos W."/>
            <person name="Barry K."/>
            <person name="Beard J."/>
            <person name="Benny G.L."/>
            <person name="Blankenship S."/>
            <person name="Bonito G."/>
            <person name="Cuomo C."/>
            <person name="Desiro A."/>
            <person name="Gervers K.A."/>
            <person name="Hundley H."/>
            <person name="Kuo A."/>
            <person name="LaButti K."/>
            <person name="Lang B.F."/>
            <person name="Lipzen A."/>
            <person name="O'Donnell K."/>
            <person name="Pangilinan J."/>
            <person name="Reynolds N."/>
            <person name="Sandor L."/>
            <person name="Smith M.W."/>
            <person name="Tsang A."/>
            <person name="Grigoriev I.V."/>
            <person name="Stajich J.E."/>
            <person name="Spatafora J.W."/>
        </authorList>
    </citation>
    <scope>NUCLEOTIDE SEQUENCE</scope>
    <source>
        <strain evidence="3">RSA 2281</strain>
    </source>
</reference>
<feature type="domain" description="Calcineurin-like phosphoesterase" evidence="2">
    <location>
        <begin position="114"/>
        <end position="290"/>
    </location>
</feature>
<feature type="transmembrane region" description="Helical" evidence="1">
    <location>
        <begin position="33"/>
        <end position="53"/>
    </location>
</feature>